<evidence type="ECO:0000256" key="5">
    <source>
        <dbReference type="ARBA" id="ARBA00023237"/>
    </source>
</evidence>
<comment type="similarity">
    <text evidence="2">Belongs to the SusD family.</text>
</comment>
<keyword evidence="5" id="KW-0998">Cell outer membrane</keyword>
<keyword evidence="4" id="KW-0472">Membrane</keyword>
<dbReference type="InterPro" id="IPR012944">
    <property type="entry name" value="SusD_RagB_dom"/>
</dbReference>
<comment type="subcellular location">
    <subcellularLocation>
        <location evidence="1">Cell outer membrane</location>
    </subcellularLocation>
</comment>
<dbReference type="AlphaFoldDB" id="A0A6I0S312"/>
<evidence type="ECO:0000256" key="2">
    <source>
        <dbReference type="ARBA" id="ARBA00006275"/>
    </source>
</evidence>
<dbReference type="Pfam" id="PF07980">
    <property type="entry name" value="SusD_RagB"/>
    <property type="match status" value="1"/>
</dbReference>
<name>A0A6I0S312_BACT4</name>
<dbReference type="Gene3D" id="1.25.40.390">
    <property type="match status" value="1"/>
</dbReference>
<gene>
    <name evidence="10" type="ORF">GAN59_23795</name>
</gene>
<accession>A0A6I0S312</accession>
<evidence type="ECO:0000259" key="8">
    <source>
        <dbReference type="Pfam" id="PF07980"/>
    </source>
</evidence>
<reference evidence="10 11" key="1">
    <citation type="journal article" date="2019" name="Nat. Med.">
        <title>A library of human gut bacterial isolates paired with longitudinal multiomics data enables mechanistic microbiome research.</title>
        <authorList>
            <person name="Poyet M."/>
            <person name="Groussin M."/>
            <person name="Gibbons S.M."/>
            <person name="Avila-Pacheco J."/>
            <person name="Jiang X."/>
            <person name="Kearney S.M."/>
            <person name="Perrotta A.R."/>
            <person name="Berdy B."/>
            <person name="Zhao S."/>
            <person name="Lieberman T.D."/>
            <person name="Swanson P.K."/>
            <person name="Smith M."/>
            <person name="Roesemann S."/>
            <person name="Alexander J.E."/>
            <person name="Rich S.A."/>
            <person name="Livny J."/>
            <person name="Vlamakis H."/>
            <person name="Clish C."/>
            <person name="Bullock K."/>
            <person name="Deik A."/>
            <person name="Scott J."/>
            <person name="Pierce K.A."/>
            <person name="Xavier R.J."/>
            <person name="Alm E.J."/>
        </authorList>
    </citation>
    <scope>NUCLEOTIDE SEQUENCE [LARGE SCALE GENOMIC DNA]</scope>
    <source>
        <strain evidence="10 11">BIOML-A156</strain>
    </source>
</reference>
<dbReference type="InterPro" id="IPR011990">
    <property type="entry name" value="TPR-like_helical_dom_sf"/>
</dbReference>
<evidence type="ECO:0000256" key="7">
    <source>
        <dbReference type="SAM" id="SignalP"/>
    </source>
</evidence>
<feature type="region of interest" description="Disordered" evidence="6">
    <location>
        <begin position="299"/>
        <end position="318"/>
    </location>
</feature>
<evidence type="ECO:0000256" key="3">
    <source>
        <dbReference type="ARBA" id="ARBA00022729"/>
    </source>
</evidence>
<organism evidence="10 11">
    <name type="scientific">Bacteroides thetaiotaomicron</name>
    <dbReference type="NCBI Taxonomy" id="818"/>
    <lineage>
        <taxon>Bacteria</taxon>
        <taxon>Pseudomonadati</taxon>
        <taxon>Bacteroidota</taxon>
        <taxon>Bacteroidia</taxon>
        <taxon>Bacteroidales</taxon>
        <taxon>Bacteroidaceae</taxon>
        <taxon>Bacteroides</taxon>
    </lineage>
</organism>
<sequence length="711" mass="81842">MIKKIYILMLMITGAGLMSSCSDYLDSDKYFKDRTTIESVFTNKQRVEEWLAYAYSFLRDDNAEVVSKDPGTNPFCFADDMYYGDRDETYDPTKNELSYKKFKLGEYGENNWNGSWERCYKGIYQASVFIHNIDINKEMTAEEILDYKGQARFVRAYYYWLLLRRYGPVPIVPDEGVDYTQSYDKIATPRSSYEEVANFISSEMIQAAKELQYYRRMDDENVARPTKGSALATRAYALIFAASPLANGNNDEFAQAMVDDQGRRLLSPEYSEEKWAKAAAACRDLMETGQYDLYHVSKSTSNNGPHDRPTITPPTPQEGPDFATKNWPDGWANIDPLKSYRNIFDGTVSAASNSEILFTRSSKNTNSDDFNISGLVLHQMPKEDGGWNTHGLTQKMVDAYYMADGSNCRGMNAMYAGVPGYEERTDSRTRETEFTTVEDLKNNKYPELGGLYEVGKPDDQQKPGVGVSLQYVNREPRFYASVAYNGSMWYYLNDPQESHRNRQVFYYRGTGDGYMNNAYHLRTGIGIKKFVKPTDYPKNYTEKPEPAIRYADILLLYAEALNELSDGATYNIPSWDETTTYTISRTKEEMQKGIHPVRIRAGLPDYSSATYETQKLMRIALKRERMIELMGEGKRYFDLRRWKDASTEETVLTYGCNVIMDSDNRDKFHTPVATFDLPTAFAPKMYFWPVKHDELKHNVRLTQAPGWTYYD</sequence>
<dbReference type="Proteomes" id="UP000488521">
    <property type="component" value="Unassembled WGS sequence"/>
</dbReference>
<proteinExistence type="inferred from homology"/>
<feature type="domain" description="SusD-like N-terminal" evidence="9">
    <location>
        <begin position="23"/>
        <end position="233"/>
    </location>
</feature>
<feature type="domain" description="RagB/SusD" evidence="8">
    <location>
        <begin position="355"/>
        <end position="707"/>
    </location>
</feature>
<evidence type="ECO:0000313" key="11">
    <source>
        <dbReference type="Proteomes" id="UP000488521"/>
    </source>
</evidence>
<dbReference type="SUPFAM" id="SSF48452">
    <property type="entry name" value="TPR-like"/>
    <property type="match status" value="1"/>
</dbReference>
<keyword evidence="3 7" id="KW-0732">Signal</keyword>
<dbReference type="GO" id="GO:0009279">
    <property type="term" value="C:cell outer membrane"/>
    <property type="evidence" value="ECO:0007669"/>
    <property type="project" value="UniProtKB-SubCell"/>
</dbReference>
<evidence type="ECO:0000256" key="4">
    <source>
        <dbReference type="ARBA" id="ARBA00023136"/>
    </source>
</evidence>
<dbReference type="EMBL" id="WCRS01000034">
    <property type="protein sequence ID" value="KAB4468483.1"/>
    <property type="molecule type" value="Genomic_DNA"/>
</dbReference>
<feature type="chain" id="PRO_5030153132" evidence="7">
    <location>
        <begin position="20"/>
        <end position="711"/>
    </location>
</feature>
<evidence type="ECO:0000256" key="1">
    <source>
        <dbReference type="ARBA" id="ARBA00004442"/>
    </source>
</evidence>
<dbReference type="Pfam" id="PF14322">
    <property type="entry name" value="SusD-like_3"/>
    <property type="match status" value="1"/>
</dbReference>
<comment type="caution">
    <text evidence="10">The sequence shown here is derived from an EMBL/GenBank/DDBJ whole genome shotgun (WGS) entry which is preliminary data.</text>
</comment>
<feature type="signal peptide" evidence="7">
    <location>
        <begin position="1"/>
        <end position="19"/>
    </location>
</feature>
<evidence type="ECO:0000313" key="10">
    <source>
        <dbReference type="EMBL" id="KAB4468483.1"/>
    </source>
</evidence>
<evidence type="ECO:0000259" key="9">
    <source>
        <dbReference type="Pfam" id="PF14322"/>
    </source>
</evidence>
<protein>
    <submittedName>
        <fullName evidence="10">RagB/SusD family nutrient uptake outer membrane protein</fullName>
    </submittedName>
</protein>
<evidence type="ECO:0000256" key="6">
    <source>
        <dbReference type="SAM" id="MobiDB-lite"/>
    </source>
</evidence>
<dbReference type="RefSeq" id="WP_373251806.1">
    <property type="nucleotide sequence ID" value="NZ_CAXTFL010000003.1"/>
</dbReference>
<dbReference type="InterPro" id="IPR033985">
    <property type="entry name" value="SusD-like_N"/>
</dbReference>
<dbReference type="PROSITE" id="PS51257">
    <property type="entry name" value="PROKAR_LIPOPROTEIN"/>
    <property type="match status" value="1"/>
</dbReference>